<evidence type="ECO:0000313" key="5">
    <source>
        <dbReference type="Proteomes" id="UP001601992"/>
    </source>
</evidence>
<dbReference type="Gene3D" id="3.20.20.30">
    <property type="entry name" value="Luciferase-like domain"/>
    <property type="match status" value="1"/>
</dbReference>
<evidence type="ECO:0000259" key="3">
    <source>
        <dbReference type="Pfam" id="PF00296"/>
    </source>
</evidence>
<dbReference type="SUPFAM" id="SSF51679">
    <property type="entry name" value="Bacterial luciferase-like"/>
    <property type="match status" value="1"/>
</dbReference>
<protein>
    <submittedName>
        <fullName evidence="4">LLM class flavin-dependent oxidoreductase</fullName>
        <ecNumber evidence="4">1.-.-.-</ecNumber>
    </submittedName>
</protein>
<dbReference type="Pfam" id="PF00296">
    <property type="entry name" value="Bac_luciferase"/>
    <property type="match status" value="1"/>
</dbReference>
<dbReference type="PANTHER" id="PTHR30137">
    <property type="entry name" value="LUCIFERASE-LIKE MONOOXYGENASE"/>
    <property type="match status" value="1"/>
</dbReference>
<dbReference type="InterPro" id="IPR011251">
    <property type="entry name" value="Luciferase-like_dom"/>
</dbReference>
<dbReference type="InterPro" id="IPR050766">
    <property type="entry name" value="Bact_Lucif_Oxidored"/>
</dbReference>
<evidence type="ECO:0000256" key="2">
    <source>
        <dbReference type="ARBA" id="ARBA00023033"/>
    </source>
</evidence>
<proteinExistence type="predicted"/>
<dbReference type="EC" id="1.-.-.-" evidence="4"/>
<reference evidence="4 5" key="1">
    <citation type="submission" date="2024-10" db="EMBL/GenBank/DDBJ databases">
        <title>The Natural Products Discovery Center: Release of the First 8490 Sequenced Strains for Exploring Actinobacteria Biosynthetic Diversity.</title>
        <authorList>
            <person name="Kalkreuter E."/>
            <person name="Kautsar S.A."/>
            <person name="Yang D."/>
            <person name="Bader C.D."/>
            <person name="Teijaro C.N."/>
            <person name="Fluegel L."/>
            <person name="Davis C.M."/>
            <person name="Simpson J.R."/>
            <person name="Lauterbach L."/>
            <person name="Steele A.D."/>
            <person name="Gui C."/>
            <person name="Meng S."/>
            <person name="Li G."/>
            <person name="Viehrig K."/>
            <person name="Ye F."/>
            <person name="Su P."/>
            <person name="Kiefer A.F."/>
            <person name="Nichols A."/>
            <person name="Cepeda A.J."/>
            <person name="Yan W."/>
            <person name="Fan B."/>
            <person name="Jiang Y."/>
            <person name="Adhikari A."/>
            <person name="Zheng C.-J."/>
            <person name="Schuster L."/>
            <person name="Cowan T.M."/>
            <person name="Smanski M.J."/>
            <person name="Chevrette M.G."/>
            <person name="De Carvalho L.P.S."/>
            <person name="Shen B."/>
        </authorList>
    </citation>
    <scope>NUCLEOTIDE SEQUENCE [LARGE SCALE GENOMIC DNA]</scope>
    <source>
        <strain evidence="4 5">NPDC002593</strain>
    </source>
</reference>
<dbReference type="Proteomes" id="UP001601992">
    <property type="component" value="Unassembled WGS sequence"/>
</dbReference>
<dbReference type="GO" id="GO:0016491">
    <property type="term" value="F:oxidoreductase activity"/>
    <property type="evidence" value="ECO:0007669"/>
    <property type="project" value="UniProtKB-KW"/>
</dbReference>
<keyword evidence="1 4" id="KW-0560">Oxidoreductase</keyword>
<dbReference type="RefSeq" id="WP_387403888.1">
    <property type="nucleotide sequence ID" value="NZ_JBIAQY010000004.1"/>
</dbReference>
<dbReference type="EMBL" id="JBIAQY010000004">
    <property type="protein sequence ID" value="MFF3569144.1"/>
    <property type="molecule type" value="Genomic_DNA"/>
</dbReference>
<evidence type="ECO:0000256" key="1">
    <source>
        <dbReference type="ARBA" id="ARBA00023002"/>
    </source>
</evidence>
<keyword evidence="2" id="KW-0503">Monooxygenase</keyword>
<keyword evidence="5" id="KW-1185">Reference proteome</keyword>
<feature type="domain" description="Luciferase-like" evidence="3">
    <location>
        <begin position="18"/>
        <end position="324"/>
    </location>
</feature>
<comment type="caution">
    <text evidence="4">The sequence shown here is derived from an EMBL/GenBank/DDBJ whole genome shotgun (WGS) entry which is preliminary data.</text>
</comment>
<evidence type="ECO:0000313" key="4">
    <source>
        <dbReference type="EMBL" id="MFF3569144.1"/>
    </source>
</evidence>
<dbReference type="PANTHER" id="PTHR30137:SF8">
    <property type="entry name" value="BLR5498 PROTEIN"/>
    <property type="match status" value="1"/>
</dbReference>
<name>A0ABW6S0C4_9NOCA</name>
<gene>
    <name evidence="4" type="ORF">ACFYXQ_15330</name>
</gene>
<sequence length="357" mass="39819">MGPIRVGMGYELEVRGRSREVEQRAFNNVLNQIELADELGYSTAWFVEHHFTKGFSHSSAPDLVLAAASQRTNRIRLGLGVVLLPFQHPVRTAERVATLDVLSGGRVEFGTGRGASPLEYQAFQRPFEQSRQLWEDNLDTVLRIFEADGAPVTSEHEYWSVPDVGVYPRPHQHPHPPVWVASTSLDGYLQAARRGYNLLGMTMLKGLDDVAEDIAAYKACLAESGFDPDTRRVALMIPWHVAPTRDAAYENAADAIMWYMRRQVNLVAPPDYYDARHATHRVLGQDAVGRDAEEALEILRDHHMIVCDDVEGSRKAMDRLAEAGATDLICQFQVGGLAQEHVLDTIRLFASDVAEMG</sequence>
<organism evidence="4 5">
    <name type="scientific">Nocardia jiangxiensis</name>
    <dbReference type="NCBI Taxonomy" id="282685"/>
    <lineage>
        <taxon>Bacteria</taxon>
        <taxon>Bacillati</taxon>
        <taxon>Actinomycetota</taxon>
        <taxon>Actinomycetes</taxon>
        <taxon>Mycobacteriales</taxon>
        <taxon>Nocardiaceae</taxon>
        <taxon>Nocardia</taxon>
    </lineage>
</organism>
<dbReference type="InterPro" id="IPR036661">
    <property type="entry name" value="Luciferase-like_sf"/>
</dbReference>
<accession>A0ABW6S0C4</accession>